<feature type="region of interest" description="Disordered" evidence="1">
    <location>
        <begin position="102"/>
        <end position="193"/>
    </location>
</feature>
<evidence type="ECO:0000313" key="3">
    <source>
        <dbReference type="Proteomes" id="UP001237642"/>
    </source>
</evidence>
<evidence type="ECO:0000313" key="2">
    <source>
        <dbReference type="EMBL" id="KAK1385309.1"/>
    </source>
</evidence>
<name>A0AAD8MU87_9APIA</name>
<organism evidence="2 3">
    <name type="scientific">Heracleum sosnowskyi</name>
    <dbReference type="NCBI Taxonomy" id="360622"/>
    <lineage>
        <taxon>Eukaryota</taxon>
        <taxon>Viridiplantae</taxon>
        <taxon>Streptophyta</taxon>
        <taxon>Embryophyta</taxon>
        <taxon>Tracheophyta</taxon>
        <taxon>Spermatophyta</taxon>
        <taxon>Magnoliopsida</taxon>
        <taxon>eudicotyledons</taxon>
        <taxon>Gunneridae</taxon>
        <taxon>Pentapetalae</taxon>
        <taxon>asterids</taxon>
        <taxon>campanulids</taxon>
        <taxon>Apiales</taxon>
        <taxon>Apiaceae</taxon>
        <taxon>Apioideae</taxon>
        <taxon>apioid superclade</taxon>
        <taxon>Tordylieae</taxon>
        <taxon>Tordyliinae</taxon>
        <taxon>Heracleum</taxon>
    </lineage>
</organism>
<dbReference type="AlphaFoldDB" id="A0AAD8MU87"/>
<comment type="caution">
    <text evidence="2">The sequence shown here is derived from an EMBL/GenBank/DDBJ whole genome shotgun (WGS) entry which is preliminary data.</text>
</comment>
<evidence type="ECO:0000256" key="1">
    <source>
        <dbReference type="SAM" id="MobiDB-lite"/>
    </source>
</evidence>
<sequence length="193" mass="21965">MCGELGLEKRIYDLWYCIPEVPLEDGWEAIENNGNVITFSDMMVYSTILQLYVTPRKFKHWNCEWDDFSFTQFLEDERVERVSGMIDESDNYNVVVENEDQADNVQGEDDDNDSFLGDSSNLDSTDSEAEITLKKKKRIPPPNPPYMTRNRGRFSMIRGGLFKNTEDNPVILDDTEPPASEGNQGSKGNGNGS</sequence>
<gene>
    <name evidence="2" type="ORF">POM88_023044</name>
</gene>
<protein>
    <submittedName>
        <fullName evidence="2">Uncharacterized protein</fullName>
    </submittedName>
</protein>
<accession>A0AAD8MU87</accession>
<dbReference type="EMBL" id="JAUIZM010000005">
    <property type="protein sequence ID" value="KAK1385309.1"/>
    <property type="molecule type" value="Genomic_DNA"/>
</dbReference>
<keyword evidence="3" id="KW-1185">Reference proteome</keyword>
<dbReference type="Proteomes" id="UP001237642">
    <property type="component" value="Unassembled WGS sequence"/>
</dbReference>
<feature type="compositionally biased region" description="Acidic residues" evidence="1">
    <location>
        <begin position="102"/>
        <end position="113"/>
    </location>
</feature>
<reference evidence="2" key="1">
    <citation type="submission" date="2023-02" db="EMBL/GenBank/DDBJ databases">
        <title>Genome of toxic invasive species Heracleum sosnowskyi carries increased number of genes despite the absence of recent whole-genome duplications.</title>
        <authorList>
            <person name="Schelkunov M."/>
            <person name="Shtratnikova V."/>
            <person name="Makarenko M."/>
            <person name="Klepikova A."/>
            <person name="Omelchenko D."/>
            <person name="Novikova G."/>
            <person name="Obukhova E."/>
            <person name="Bogdanov V."/>
            <person name="Penin A."/>
            <person name="Logacheva M."/>
        </authorList>
    </citation>
    <scope>NUCLEOTIDE SEQUENCE</scope>
    <source>
        <strain evidence="2">Hsosn_3</strain>
        <tissue evidence="2">Leaf</tissue>
    </source>
</reference>
<proteinExistence type="predicted"/>
<reference evidence="2" key="2">
    <citation type="submission" date="2023-05" db="EMBL/GenBank/DDBJ databases">
        <authorList>
            <person name="Schelkunov M.I."/>
        </authorList>
    </citation>
    <scope>NUCLEOTIDE SEQUENCE</scope>
    <source>
        <strain evidence="2">Hsosn_3</strain>
        <tissue evidence="2">Leaf</tissue>
    </source>
</reference>